<feature type="compositionally biased region" description="Basic and acidic residues" evidence="1">
    <location>
        <begin position="554"/>
        <end position="588"/>
    </location>
</feature>
<organism evidence="2">
    <name type="scientific">Magallana gigas</name>
    <name type="common">Pacific oyster</name>
    <name type="synonym">Crassostrea gigas</name>
    <dbReference type="NCBI Taxonomy" id="29159"/>
    <lineage>
        <taxon>Eukaryota</taxon>
        <taxon>Metazoa</taxon>
        <taxon>Spiralia</taxon>
        <taxon>Lophotrochozoa</taxon>
        <taxon>Mollusca</taxon>
        <taxon>Bivalvia</taxon>
        <taxon>Autobranchia</taxon>
        <taxon>Pteriomorphia</taxon>
        <taxon>Ostreida</taxon>
        <taxon>Ostreoidea</taxon>
        <taxon>Ostreidae</taxon>
        <taxon>Magallana</taxon>
    </lineage>
</organism>
<dbReference type="AlphaFoldDB" id="K1P9T4"/>
<dbReference type="EMBL" id="JH816681">
    <property type="protein sequence ID" value="EKC18173.1"/>
    <property type="molecule type" value="Genomic_DNA"/>
</dbReference>
<feature type="region of interest" description="Disordered" evidence="1">
    <location>
        <begin position="8"/>
        <end position="73"/>
    </location>
</feature>
<proteinExistence type="predicted"/>
<feature type="compositionally biased region" description="Acidic residues" evidence="1">
    <location>
        <begin position="533"/>
        <end position="553"/>
    </location>
</feature>
<feature type="region of interest" description="Disordered" evidence="1">
    <location>
        <begin position="140"/>
        <end position="370"/>
    </location>
</feature>
<feature type="compositionally biased region" description="Polar residues" evidence="1">
    <location>
        <begin position="39"/>
        <end position="63"/>
    </location>
</feature>
<dbReference type="PANTHER" id="PTHR16830">
    <property type="entry name" value="SH2 CONTAINING ADAPTOR PRAM-1 RELATED"/>
    <property type="match status" value="1"/>
</dbReference>
<protein>
    <submittedName>
        <fullName evidence="2">FYN-binding protein</fullName>
    </submittedName>
</protein>
<sequence length="705" mass="78177">MSVCLNNLDNYDVNKTRPGTFSKPRSALQEDKNLGGNVGRSQPGNTISSCDVTPTTQRANARESSSTSFTSKRNSKLNIPAAFLADKQEPAMNRPPVVPKKIVSTPVEENKPGMTPSKPALKPKVPMDKESSVATILRTINNAQSNRSHENGDISNTESETVKKPINPFLALDREKKVESSTNKPVTPVKPLGRSDSDKPVPPWKMPKPAESDKPTPPWKVPKPNTDSEKPVPAWKATRASQEQSSENKSENVPPWKAPKKFPVDTNNVSEEKPVPLWKQKNLQNKPETLNKPEANKSDSPPTPSWKANTEPLAKDGNKQPPSKLKSPFLADKSELNAVIGRLNRTSSASSDEPPPVLRNLKQKKSIKRKSLTRTFDQKKFYAVDIQTVETDNNPPPKPAKMFGAVNIDIIVERYKARLAPSSGVKTEPSPEAEVEEELEVDELYEELPEEPVAVRRRSEGQNNSRASKAVSLIPEMASDEEEEEYDDTAIVVATPQASLPPPPPKDLPPLPGIPSRARPPPPQIPTPSDANGNEEEGLEQDDVYEPLDEIQEELNKKEEEERKKQQDEKKAEKERKEREEREKKEEQIQPSDLDSPQGEGDIKEDDKGGKNSLEVKKGTRVQLIRLTDNPKGKWLVKLAVTGLVGYVESSNVEVDNNLIKSVMAGDYMNSLPPPPPEFLVDDQEEYADAEIGAEEEDGELYEDV</sequence>
<dbReference type="InParanoid" id="K1P9T4"/>
<evidence type="ECO:0000256" key="1">
    <source>
        <dbReference type="SAM" id="MobiDB-lite"/>
    </source>
</evidence>
<feature type="compositionally biased region" description="Pro residues" evidence="1">
    <location>
        <begin position="499"/>
        <end position="526"/>
    </location>
</feature>
<dbReference type="Gene3D" id="2.30.30.40">
    <property type="entry name" value="SH3 Domains"/>
    <property type="match status" value="1"/>
</dbReference>
<feature type="region of interest" description="Disordered" evidence="1">
    <location>
        <begin position="107"/>
        <end position="126"/>
    </location>
</feature>
<feature type="region of interest" description="Disordered" evidence="1">
    <location>
        <begin position="420"/>
        <end position="618"/>
    </location>
</feature>
<dbReference type="InterPro" id="IPR043443">
    <property type="entry name" value="FYB1/2-like"/>
</dbReference>
<dbReference type="HOGENOM" id="CLU_391421_0_0_1"/>
<feature type="compositionally biased region" description="Acidic residues" evidence="1">
    <location>
        <begin position="431"/>
        <end position="450"/>
    </location>
</feature>
<feature type="compositionally biased region" description="Acidic residues" evidence="1">
    <location>
        <begin position="478"/>
        <end position="488"/>
    </location>
</feature>
<dbReference type="PANTHER" id="PTHR16830:SF12">
    <property type="entry name" value="PDZ DOMAIN-CONTAINING PROTEIN"/>
    <property type="match status" value="1"/>
</dbReference>
<dbReference type="GO" id="GO:0050852">
    <property type="term" value="P:T cell receptor signaling pathway"/>
    <property type="evidence" value="ECO:0007669"/>
    <property type="project" value="TreeGrafter"/>
</dbReference>
<dbReference type="GO" id="GO:0007229">
    <property type="term" value="P:integrin-mediated signaling pathway"/>
    <property type="evidence" value="ECO:0007669"/>
    <property type="project" value="InterPro"/>
</dbReference>
<feature type="compositionally biased region" description="Basic and acidic residues" evidence="1">
    <location>
        <begin position="601"/>
        <end position="618"/>
    </location>
</feature>
<reference evidence="2" key="1">
    <citation type="journal article" date="2012" name="Nature">
        <title>The oyster genome reveals stress adaptation and complexity of shell formation.</title>
        <authorList>
            <person name="Zhang G."/>
            <person name="Fang X."/>
            <person name="Guo X."/>
            <person name="Li L."/>
            <person name="Luo R."/>
            <person name="Xu F."/>
            <person name="Yang P."/>
            <person name="Zhang L."/>
            <person name="Wang X."/>
            <person name="Qi H."/>
            <person name="Xiong Z."/>
            <person name="Que H."/>
            <person name="Xie Y."/>
            <person name="Holland P.W."/>
            <person name="Paps J."/>
            <person name="Zhu Y."/>
            <person name="Wu F."/>
            <person name="Chen Y."/>
            <person name="Wang J."/>
            <person name="Peng C."/>
            <person name="Meng J."/>
            <person name="Yang L."/>
            <person name="Liu J."/>
            <person name="Wen B."/>
            <person name="Zhang N."/>
            <person name="Huang Z."/>
            <person name="Zhu Q."/>
            <person name="Feng Y."/>
            <person name="Mount A."/>
            <person name="Hedgecock D."/>
            <person name="Xu Z."/>
            <person name="Liu Y."/>
            <person name="Domazet-Loso T."/>
            <person name="Du Y."/>
            <person name="Sun X."/>
            <person name="Zhang S."/>
            <person name="Liu B."/>
            <person name="Cheng P."/>
            <person name="Jiang X."/>
            <person name="Li J."/>
            <person name="Fan D."/>
            <person name="Wang W."/>
            <person name="Fu W."/>
            <person name="Wang T."/>
            <person name="Wang B."/>
            <person name="Zhang J."/>
            <person name="Peng Z."/>
            <person name="Li Y."/>
            <person name="Li N."/>
            <person name="Wang J."/>
            <person name="Chen M."/>
            <person name="He Y."/>
            <person name="Tan F."/>
            <person name="Song X."/>
            <person name="Zheng Q."/>
            <person name="Huang R."/>
            <person name="Yang H."/>
            <person name="Du X."/>
            <person name="Chen L."/>
            <person name="Yang M."/>
            <person name="Gaffney P.M."/>
            <person name="Wang S."/>
            <person name="Luo L."/>
            <person name="She Z."/>
            <person name="Ming Y."/>
            <person name="Huang W."/>
            <person name="Zhang S."/>
            <person name="Huang B."/>
            <person name="Zhang Y."/>
            <person name="Qu T."/>
            <person name="Ni P."/>
            <person name="Miao G."/>
            <person name="Wang J."/>
            <person name="Wang Q."/>
            <person name="Steinberg C.E."/>
            <person name="Wang H."/>
            <person name="Li N."/>
            <person name="Qian L."/>
            <person name="Zhang G."/>
            <person name="Li Y."/>
            <person name="Yang H."/>
            <person name="Liu X."/>
            <person name="Wang J."/>
            <person name="Yin Y."/>
            <person name="Wang J."/>
        </authorList>
    </citation>
    <scope>NUCLEOTIDE SEQUENCE [LARGE SCALE GENOMIC DNA]</scope>
    <source>
        <strain evidence="2">05x7-T-G4-1.051#20</strain>
    </source>
</reference>
<evidence type="ECO:0000313" key="2">
    <source>
        <dbReference type="EMBL" id="EKC18173.1"/>
    </source>
</evidence>
<name>K1P9T4_MAGGI</name>
<gene>
    <name evidence="2" type="ORF">CGI_10014662</name>
</gene>
<accession>K1P9T4</accession>
<feature type="compositionally biased region" description="Basic residues" evidence="1">
    <location>
        <begin position="361"/>
        <end position="370"/>
    </location>
</feature>
<dbReference type="GO" id="GO:0005886">
    <property type="term" value="C:plasma membrane"/>
    <property type="evidence" value="ECO:0007669"/>
    <property type="project" value="InterPro"/>
</dbReference>
<dbReference type="GO" id="GO:0072659">
    <property type="term" value="P:protein localization to plasma membrane"/>
    <property type="evidence" value="ECO:0007669"/>
    <property type="project" value="TreeGrafter"/>
</dbReference>